<evidence type="ECO:0000313" key="2">
    <source>
        <dbReference type="EMBL" id="PIU73562.1"/>
    </source>
</evidence>
<accession>A0A2M7ASG8</accession>
<dbReference type="SMART" id="SM00332">
    <property type="entry name" value="PP2Cc"/>
    <property type="match status" value="1"/>
</dbReference>
<protein>
    <recommendedName>
        <fullName evidence="1">PPM-type phosphatase domain-containing protein</fullName>
    </recommendedName>
</protein>
<dbReference type="PROSITE" id="PS51746">
    <property type="entry name" value="PPM_2"/>
    <property type="match status" value="1"/>
</dbReference>
<dbReference type="CDD" id="cd00143">
    <property type="entry name" value="PP2Cc"/>
    <property type="match status" value="1"/>
</dbReference>
<dbReference type="Pfam" id="PF13672">
    <property type="entry name" value="PP2C_2"/>
    <property type="match status" value="1"/>
</dbReference>
<name>A0A2M7ASG8_9BACT</name>
<feature type="domain" description="PPM-type phosphatase" evidence="1">
    <location>
        <begin position="147"/>
        <end position="360"/>
    </location>
</feature>
<dbReference type="Proteomes" id="UP000231407">
    <property type="component" value="Unassembled WGS sequence"/>
</dbReference>
<organism evidence="2 3">
    <name type="scientific">Candidatus Shapirobacteria bacterium CG06_land_8_20_14_3_00_40_12</name>
    <dbReference type="NCBI Taxonomy" id="1974881"/>
    <lineage>
        <taxon>Bacteria</taxon>
        <taxon>Candidatus Shapironibacteriota</taxon>
    </lineage>
</organism>
<gene>
    <name evidence="2" type="ORF">COS78_01730</name>
</gene>
<dbReference type="InterPro" id="IPR036457">
    <property type="entry name" value="PPM-type-like_dom_sf"/>
</dbReference>
<sequence>MSHSIPDHLSPDIKEVLGPVWQSLDQGVAVPLVGNKDNHQLFRVGRRGGRLELWTELDDKGLPQVHVKTWNHILGGEENSFVLPPDRGFIGRGDWSFRDSRDQTIGHHQLAILKDEESGNFFLARMSVGHIAESTKIAENIPSPVHAFGATSRGRWRHNNEDALFIHPAGGIYLVCDGVGKEKHGEIASRAAVTAAGNLLKRKRNIPLALSEAHQEVLINGQGGATTIVGAVETQPNNYEVFNLGDSPAYLIDLATQTITKITEDHVSPNPDPNKKPRLSRALGMDNSNPCRRSITLNKNQFLLLCTDGLSDYFRSGRITAGTVLEQLSCQPINTAVVSLVTLANHAGGKDNITAVLVGHHQ</sequence>
<evidence type="ECO:0000259" key="1">
    <source>
        <dbReference type="PROSITE" id="PS51746"/>
    </source>
</evidence>
<evidence type="ECO:0000313" key="3">
    <source>
        <dbReference type="Proteomes" id="UP000231407"/>
    </source>
</evidence>
<dbReference type="SMART" id="SM00331">
    <property type="entry name" value="PP2C_SIG"/>
    <property type="match status" value="1"/>
</dbReference>
<dbReference type="SUPFAM" id="SSF81606">
    <property type="entry name" value="PP2C-like"/>
    <property type="match status" value="1"/>
</dbReference>
<dbReference type="AlphaFoldDB" id="A0A2M7ASG8"/>
<reference evidence="3" key="1">
    <citation type="submission" date="2017-09" db="EMBL/GenBank/DDBJ databases">
        <title>Depth-based differentiation of microbial function through sediment-hosted aquifers and enrichment of novel symbionts in the deep terrestrial subsurface.</title>
        <authorList>
            <person name="Probst A.J."/>
            <person name="Ladd B."/>
            <person name="Jarett J.K."/>
            <person name="Geller-Mcgrath D.E."/>
            <person name="Sieber C.M.K."/>
            <person name="Emerson J.B."/>
            <person name="Anantharaman K."/>
            <person name="Thomas B.C."/>
            <person name="Malmstrom R."/>
            <person name="Stieglmeier M."/>
            <person name="Klingl A."/>
            <person name="Woyke T."/>
            <person name="Ryan C.M."/>
            <person name="Banfield J.F."/>
        </authorList>
    </citation>
    <scope>NUCLEOTIDE SEQUENCE [LARGE SCALE GENOMIC DNA]</scope>
</reference>
<dbReference type="InterPro" id="IPR001932">
    <property type="entry name" value="PPM-type_phosphatase-like_dom"/>
</dbReference>
<dbReference type="EMBL" id="PEWA01000020">
    <property type="protein sequence ID" value="PIU73562.1"/>
    <property type="molecule type" value="Genomic_DNA"/>
</dbReference>
<comment type="caution">
    <text evidence="2">The sequence shown here is derived from an EMBL/GenBank/DDBJ whole genome shotgun (WGS) entry which is preliminary data.</text>
</comment>
<dbReference type="Gene3D" id="3.60.40.10">
    <property type="entry name" value="PPM-type phosphatase domain"/>
    <property type="match status" value="1"/>
</dbReference>
<proteinExistence type="predicted"/>